<name>A0AAD8BQ85_BIOPF</name>
<protein>
    <submittedName>
        <fullName evidence="2">Uncharacterized protein</fullName>
    </submittedName>
</protein>
<sequence length="60" mass="7099">MSKHNTKNGEKEREREKEGKLTKRFWEGGREAKKEKKKGNLKYLKMSTNFHTIFLSADAQ</sequence>
<dbReference type="Proteomes" id="UP001233172">
    <property type="component" value="Unassembled WGS sequence"/>
</dbReference>
<evidence type="ECO:0000256" key="1">
    <source>
        <dbReference type="SAM" id="MobiDB-lite"/>
    </source>
</evidence>
<feature type="region of interest" description="Disordered" evidence="1">
    <location>
        <begin position="1"/>
        <end position="32"/>
    </location>
</feature>
<organism evidence="2 3">
    <name type="scientific">Biomphalaria pfeifferi</name>
    <name type="common">Bloodfluke planorb</name>
    <name type="synonym">Freshwater snail</name>
    <dbReference type="NCBI Taxonomy" id="112525"/>
    <lineage>
        <taxon>Eukaryota</taxon>
        <taxon>Metazoa</taxon>
        <taxon>Spiralia</taxon>
        <taxon>Lophotrochozoa</taxon>
        <taxon>Mollusca</taxon>
        <taxon>Gastropoda</taxon>
        <taxon>Heterobranchia</taxon>
        <taxon>Euthyneura</taxon>
        <taxon>Panpulmonata</taxon>
        <taxon>Hygrophila</taxon>
        <taxon>Lymnaeoidea</taxon>
        <taxon>Planorbidae</taxon>
        <taxon>Biomphalaria</taxon>
    </lineage>
</organism>
<reference evidence="2" key="1">
    <citation type="journal article" date="2023" name="PLoS Negl. Trop. Dis.">
        <title>A genome sequence for Biomphalaria pfeifferi, the major vector snail for the human-infecting parasite Schistosoma mansoni.</title>
        <authorList>
            <person name="Bu L."/>
            <person name="Lu L."/>
            <person name="Laidemitt M.R."/>
            <person name="Zhang S.M."/>
            <person name="Mutuku M."/>
            <person name="Mkoji G."/>
            <person name="Steinauer M."/>
            <person name="Loker E.S."/>
        </authorList>
    </citation>
    <scope>NUCLEOTIDE SEQUENCE</scope>
    <source>
        <strain evidence="2">KasaAsao</strain>
    </source>
</reference>
<gene>
    <name evidence="2" type="ORF">Bpfe_012775</name>
</gene>
<keyword evidence="3" id="KW-1185">Reference proteome</keyword>
<feature type="compositionally biased region" description="Basic and acidic residues" evidence="1">
    <location>
        <begin position="7"/>
        <end position="32"/>
    </location>
</feature>
<comment type="caution">
    <text evidence="2">The sequence shown here is derived from an EMBL/GenBank/DDBJ whole genome shotgun (WGS) entry which is preliminary data.</text>
</comment>
<dbReference type="EMBL" id="JASAOG010000052">
    <property type="protein sequence ID" value="KAK0057819.1"/>
    <property type="molecule type" value="Genomic_DNA"/>
</dbReference>
<evidence type="ECO:0000313" key="2">
    <source>
        <dbReference type="EMBL" id="KAK0057819.1"/>
    </source>
</evidence>
<feature type="non-terminal residue" evidence="2">
    <location>
        <position position="60"/>
    </location>
</feature>
<proteinExistence type="predicted"/>
<evidence type="ECO:0000313" key="3">
    <source>
        <dbReference type="Proteomes" id="UP001233172"/>
    </source>
</evidence>
<accession>A0AAD8BQ85</accession>
<reference evidence="2" key="2">
    <citation type="submission" date="2023-04" db="EMBL/GenBank/DDBJ databases">
        <authorList>
            <person name="Bu L."/>
            <person name="Lu L."/>
            <person name="Laidemitt M.R."/>
            <person name="Zhang S.M."/>
            <person name="Mutuku M."/>
            <person name="Mkoji G."/>
            <person name="Steinauer M."/>
            <person name="Loker E.S."/>
        </authorList>
    </citation>
    <scope>NUCLEOTIDE SEQUENCE</scope>
    <source>
        <strain evidence="2">KasaAsao</strain>
        <tissue evidence="2">Whole Snail</tissue>
    </source>
</reference>
<dbReference type="AlphaFoldDB" id="A0AAD8BQ85"/>